<feature type="transmembrane region" description="Helical" evidence="5">
    <location>
        <begin position="89"/>
        <end position="108"/>
    </location>
</feature>
<evidence type="ECO:0000256" key="1">
    <source>
        <dbReference type="ARBA" id="ARBA00004141"/>
    </source>
</evidence>
<comment type="caution">
    <text evidence="7">The sequence shown here is derived from an EMBL/GenBank/DDBJ whole genome shotgun (WGS) entry which is preliminary data.</text>
</comment>
<feature type="transmembrane region" description="Helical" evidence="5">
    <location>
        <begin position="240"/>
        <end position="262"/>
    </location>
</feature>
<keyword evidence="2 5" id="KW-0812">Transmembrane</keyword>
<feature type="transmembrane region" description="Helical" evidence="5">
    <location>
        <begin position="120"/>
        <end position="146"/>
    </location>
</feature>
<feature type="transmembrane region" description="Helical" evidence="5">
    <location>
        <begin position="61"/>
        <end position="77"/>
    </location>
</feature>
<evidence type="ECO:0000256" key="2">
    <source>
        <dbReference type="ARBA" id="ARBA00022692"/>
    </source>
</evidence>
<protein>
    <recommendedName>
        <fullName evidence="6">O-antigen ligase-related domain-containing protein</fullName>
    </recommendedName>
</protein>
<evidence type="ECO:0000256" key="3">
    <source>
        <dbReference type="ARBA" id="ARBA00022989"/>
    </source>
</evidence>
<evidence type="ECO:0000313" key="8">
    <source>
        <dbReference type="Proteomes" id="UP001161390"/>
    </source>
</evidence>
<keyword evidence="3 5" id="KW-1133">Transmembrane helix</keyword>
<evidence type="ECO:0000259" key="6">
    <source>
        <dbReference type="Pfam" id="PF04932"/>
    </source>
</evidence>
<dbReference type="RefSeq" id="WP_284369675.1">
    <property type="nucleotide sequence ID" value="NZ_BSNJ01000001.1"/>
</dbReference>
<evidence type="ECO:0000256" key="5">
    <source>
        <dbReference type="SAM" id="Phobius"/>
    </source>
</evidence>
<dbReference type="Pfam" id="PF04932">
    <property type="entry name" value="Wzy_C"/>
    <property type="match status" value="1"/>
</dbReference>
<dbReference type="EMBL" id="BSNJ01000001">
    <property type="protein sequence ID" value="GLQ19752.1"/>
    <property type="molecule type" value="Genomic_DNA"/>
</dbReference>
<comment type="subcellular location">
    <subcellularLocation>
        <location evidence="1">Membrane</location>
        <topology evidence="1">Multi-pass membrane protein</topology>
    </subcellularLocation>
</comment>
<keyword evidence="4 5" id="KW-0472">Membrane</keyword>
<feature type="transmembrane region" description="Helical" evidence="5">
    <location>
        <begin position="216"/>
        <end position="233"/>
    </location>
</feature>
<dbReference type="InterPro" id="IPR007016">
    <property type="entry name" value="O-antigen_ligase-rel_domated"/>
</dbReference>
<reference evidence="7" key="1">
    <citation type="journal article" date="2014" name="Int. J. Syst. Evol. Microbiol.">
        <title>Complete genome of a new Firmicutes species belonging to the dominant human colonic microbiota ('Ruminococcus bicirculans') reveals two chromosomes and a selective capacity to utilize plant glucans.</title>
        <authorList>
            <consortium name="NISC Comparative Sequencing Program"/>
            <person name="Wegmann U."/>
            <person name="Louis P."/>
            <person name="Goesmann A."/>
            <person name="Henrissat B."/>
            <person name="Duncan S.H."/>
            <person name="Flint H.J."/>
        </authorList>
    </citation>
    <scope>NUCLEOTIDE SEQUENCE</scope>
    <source>
        <strain evidence="7">NBRC 108216</strain>
    </source>
</reference>
<feature type="transmembrane region" description="Helical" evidence="5">
    <location>
        <begin position="193"/>
        <end position="210"/>
    </location>
</feature>
<keyword evidence="8" id="KW-1185">Reference proteome</keyword>
<evidence type="ECO:0000256" key="4">
    <source>
        <dbReference type="ARBA" id="ARBA00023136"/>
    </source>
</evidence>
<reference evidence="7" key="2">
    <citation type="submission" date="2023-01" db="EMBL/GenBank/DDBJ databases">
        <title>Draft genome sequence of Algimonas porphyrae strain NBRC 108216.</title>
        <authorList>
            <person name="Sun Q."/>
            <person name="Mori K."/>
        </authorList>
    </citation>
    <scope>NUCLEOTIDE SEQUENCE</scope>
    <source>
        <strain evidence="7">NBRC 108216</strain>
    </source>
</reference>
<dbReference type="Proteomes" id="UP001161390">
    <property type="component" value="Unassembled WGS sequence"/>
</dbReference>
<organism evidence="7 8">
    <name type="scientific">Algimonas porphyrae</name>
    <dbReference type="NCBI Taxonomy" id="1128113"/>
    <lineage>
        <taxon>Bacteria</taxon>
        <taxon>Pseudomonadati</taxon>
        <taxon>Pseudomonadota</taxon>
        <taxon>Alphaproteobacteria</taxon>
        <taxon>Maricaulales</taxon>
        <taxon>Robiginitomaculaceae</taxon>
        <taxon>Algimonas</taxon>
    </lineage>
</organism>
<gene>
    <name evidence="7" type="ORF">GCM10007854_07070</name>
</gene>
<proteinExistence type="predicted"/>
<feature type="transmembrane region" description="Helical" evidence="5">
    <location>
        <begin position="31"/>
        <end position="49"/>
    </location>
</feature>
<feature type="domain" description="O-antigen ligase-related" evidence="6">
    <location>
        <begin position="201"/>
        <end position="342"/>
    </location>
</feature>
<feature type="transmembrane region" description="Helical" evidence="5">
    <location>
        <begin position="166"/>
        <end position="186"/>
    </location>
</feature>
<feature type="transmembrane region" description="Helical" evidence="5">
    <location>
        <begin position="362"/>
        <end position="381"/>
    </location>
</feature>
<evidence type="ECO:0000313" key="7">
    <source>
        <dbReference type="EMBL" id="GLQ19752.1"/>
    </source>
</evidence>
<accession>A0ABQ5UY22</accession>
<sequence>MLASLTNRAATVWLLFWISFFAVYIHMGGLAFSGLVILLGAAGWLVWAVNYRNVGWPSKDLALALMAFLAFFVWLAISGSWSGYGSGTAIRLGGQIVMMMALPVLLLTRSPAIREFVSHIIMAMALGGVAVLALDVASGYGINTFLDPVGPGQDLNMRQGDAEKNIGRGHVVYAIFTPLLLGLFATRLPRKPALAAAIGLLALLFVGTMLNRLAVAPLIVIGALLLVAIGWRSPRWGVRLSLGTAVASVLLAPLVGVFARLAGEGVMARVPMSWDHRLRMWDYSLSRIAEAPLFGQGLDASRTMQEGFTTRIGVDIPFVSLHPHNLGLQTWMEAGAVGAVLLSIALAALYRPLRRLSGGSRWRAAALSGTVMGAAIASAITVGAWQYWWWGLIGLAAMLVVLIPEDAYDTPHA</sequence>
<feature type="transmembrane region" description="Helical" evidence="5">
    <location>
        <begin position="331"/>
        <end position="350"/>
    </location>
</feature>
<name>A0ABQ5UY22_9PROT</name>